<dbReference type="InterPro" id="IPR002591">
    <property type="entry name" value="Phosphodiest/P_Trfase"/>
</dbReference>
<proteinExistence type="inferred from homology"/>
<dbReference type="InterPro" id="IPR039527">
    <property type="entry name" value="PIGG/GPI7"/>
</dbReference>
<evidence type="ECO:0000256" key="6">
    <source>
        <dbReference type="ARBA" id="ARBA00022679"/>
    </source>
</evidence>
<feature type="transmembrane region" description="Helical" evidence="12">
    <location>
        <begin position="640"/>
        <end position="662"/>
    </location>
</feature>
<dbReference type="GO" id="GO:0005789">
    <property type="term" value="C:endoplasmic reticulum membrane"/>
    <property type="evidence" value="ECO:0007669"/>
    <property type="project" value="UniProtKB-SubCell"/>
</dbReference>
<evidence type="ECO:0000256" key="8">
    <source>
        <dbReference type="ARBA" id="ARBA00022824"/>
    </source>
</evidence>
<feature type="transmembrane region" description="Helical" evidence="12">
    <location>
        <begin position="546"/>
        <end position="564"/>
    </location>
</feature>
<keyword evidence="15" id="KW-1185">Reference proteome</keyword>
<dbReference type="GeneID" id="34525361"/>
<feature type="transmembrane region" description="Helical" evidence="12">
    <location>
        <begin position="682"/>
        <end position="701"/>
    </location>
</feature>
<protein>
    <recommendedName>
        <fullName evidence="4 12">GPI ethanolamine phosphate transferase 2</fullName>
    </recommendedName>
</protein>
<evidence type="ECO:0000256" key="1">
    <source>
        <dbReference type="ARBA" id="ARBA00004477"/>
    </source>
</evidence>
<dbReference type="eggNOG" id="KOG2125">
    <property type="taxonomic scope" value="Eukaryota"/>
</dbReference>
<dbReference type="GO" id="GO:0051267">
    <property type="term" value="F:CP2 mannose-ethanolamine phosphotransferase activity"/>
    <property type="evidence" value="ECO:0007669"/>
    <property type="project" value="EnsemblFungi"/>
</dbReference>
<keyword evidence="8 12" id="KW-0256">Endoplasmic reticulum</keyword>
<evidence type="ECO:0000313" key="15">
    <source>
        <dbReference type="Proteomes" id="UP000006310"/>
    </source>
</evidence>
<dbReference type="PANTHER" id="PTHR23072">
    <property type="entry name" value="PHOSPHATIDYLINOSITOL GLYCAN-RELATED"/>
    <property type="match status" value="1"/>
</dbReference>
<dbReference type="KEGG" id="kng:KNAG_0C05830"/>
<feature type="transmembrane region" description="Helical" evidence="12">
    <location>
        <begin position="804"/>
        <end position="829"/>
    </location>
</feature>
<dbReference type="Gene3D" id="3.40.720.10">
    <property type="entry name" value="Alkaline Phosphatase, subunit A"/>
    <property type="match status" value="1"/>
</dbReference>
<dbReference type="InterPro" id="IPR045687">
    <property type="entry name" value="PIGG/GPI7_C"/>
</dbReference>
<comment type="function">
    <text evidence="12">Ethanolamine phosphate transferase involved in glycosylphosphatidylinositol-anchor biosynthesis. Transfers ethanolamine phosphate to the GPI second mannose.</text>
</comment>
<dbReference type="Pfam" id="PF01663">
    <property type="entry name" value="Phosphodiest"/>
    <property type="match status" value="1"/>
</dbReference>
<keyword evidence="7 12" id="KW-0812">Transmembrane</keyword>
<comment type="subcellular location">
    <subcellularLocation>
        <location evidence="1 12">Endoplasmic reticulum membrane</location>
        <topology evidence="1 12">Multi-pass membrane protein</topology>
    </subcellularLocation>
</comment>
<evidence type="ECO:0000256" key="7">
    <source>
        <dbReference type="ARBA" id="ARBA00022692"/>
    </source>
</evidence>
<keyword evidence="11" id="KW-0325">Glycoprotein</keyword>
<feature type="domain" description="GPI ethanolamine phosphate transferase 2 C-terminal" evidence="13">
    <location>
        <begin position="402"/>
        <end position="828"/>
    </location>
</feature>
<feature type="transmembrane region" description="Helical" evidence="12">
    <location>
        <begin position="7"/>
        <end position="24"/>
    </location>
</feature>
<evidence type="ECO:0000256" key="11">
    <source>
        <dbReference type="ARBA" id="ARBA00023180"/>
    </source>
</evidence>
<dbReference type="InterPro" id="IPR037674">
    <property type="entry name" value="PIG-G_N"/>
</dbReference>
<dbReference type="CDD" id="cd16024">
    <property type="entry name" value="GPI_EPT_2"/>
    <property type="match status" value="1"/>
</dbReference>
<evidence type="ECO:0000256" key="9">
    <source>
        <dbReference type="ARBA" id="ARBA00022989"/>
    </source>
</evidence>
<comment type="pathway">
    <text evidence="2 12">Glycolipid biosynthesis; glycosylphosphatidylinositol-anchor biosynthesis.</text>
</comment>
<evidence type="ECO:0000256" key="4">
    <source>
        <dbReference type="ARBA" id="ARBA00020830"/>
    </source>
</evidence>
<evidence type="ECO:0000256" key="2">
    <source>
        <dbReference type="ARBA" id="ARBA00004687"/>
    </source>
</evidence>
<feature type="transmembrane region" description="Helical" evidence="12">
    <location>
        <begin position="772"/>
        <end position="792"/>
    </location>
</feature>
<dbReference type="InterPro" id="IPR017850">
    <property type="entry name" value="Alkaline_phosphatase_core_sf"/>
</dbReference>
<dbReference type="STRING" id="1071383.J7S6C8"/>
<dbReference type="RefSeq" id="XP_022463927.1">
    <property type="nucleotide sequence ID" value="XM_022607319.1"/>
</dbReference>
<dbReference type="Proteomes" id="UP000006310">
    <property type="component" value="Chromosome 3"/>
</dbReference>
<dbReference type="EMBL" id="HE978316">
    <property type="protein sequence ID" value="CCK69681.1"/>
    <property type="molecule type" value="Genomic_DNA"/>
</dbReference>
<feature type="transmembrane region" description="Helical" evidence="12">
    <location>
        <begin position="409"/>
        <end position="429"/>
    </location>
</feature>
<evidence type="ECO:0000256" key="12">
    <source>
        <dbReference type="RuleBase" id="RU367106"/>
    </source>
</evidence>
<keyword evidence="5 12" id="KW-0337">GPI-anchor biosynthesis</keyword>
<reference evidence="14 15" key="1">
    <citation type="journal article" date="2011" name="Proc. Natl. Acad. Sci. U.S.A.">
        <title>Evolutionary erosion of yeast sex chromosomes by mating-type switching accidents.</title>
        <authorList>
            <person name="Gordon J.L."/>
            <person name="Armisen D."/>
            <person name="Proux-Wera E."/>
            <person name="Oheigeartaigh S.S."/>
            <person name="Byrne K.P."/>
            <person name="Wolfe K.H."/>
        </authorList>
    </citation>
    <scope>NUCLEOTIDE SEQUENCE [LARGE SCALE GENOMIC DNA]</scope>
    <source>
        <strain evidence="15">ATCC MYA-139 / BCRC 22969 / CBS 8797 / CCRC 22969 / KCTC 17520 / NBRC 10181 / NCYC 3082</strain>
    </source>
</reference>
<accession>J7S6C8</accession>
<dbReference type="GO" id="GO:0006506">
    <property type="term" value="P:GPI anchor biosynthetic process"/>
    <property type="evidence" value="ECO:0007669"/>
    <property type="project" value="UniProtKB-UniPathway"/>
</dbReference>
<dbReference type="OrthoDB" id="272139at2759"/>
<feature type="transmembrane region" description="Helical" evidence="12">
    <location>
        <begin position="722"/>
        <end position="744"/>
    </location>
</feature>
<keyword evidence="6 12" id="KW-0808">Transferase</keyword>
<comment type="similarity">
    <text evidence="3 12">Belongs to the PIGG/PIGN/PIGO family. PIGG subfamily.</text>
</comment>
<dbReference type="UniPathway" id="UPA00196"/>
<evidence type="ECO:0000256" key="5">
    <source>
        <dbReference type="ARBA" id="ARBA00022502"/>
    </source>
</evidence>
<keyword evidence="9 12" id="KW-1133">Transmembrane helix</keyword>
<dbReference type="SUPFAM" id="SSF53649">
    <property type="entry name" value="Alkaline phosphatase-like"/>
    <property type="match status" value="1"/>
</dbReference>
<feature type="transmembrane region" description="Helical" evidence="12">
    <location>
        <begin position="464"/>
        <end position="479"/>
    </location>
</feature>
<dbReference type="OMA" id="SWNQTGQ"/>
<reference evidence="15" key="2">
    <citation type="submission" date="2012-08" db="EMBL/GenBank/DDBJ databases">
        <title>Genome sequence of Kazachstania naganishii.</title>
        <authorList>
            <person name="Gordon J.L."/>
            <person name="Armisen D."/>
            <person name="Proux-Wera E."/>
            <person name="OhEigeartaigh S.S."/>
            <person name="Byrne K.P."/>
            <person name="Wolfe K.H."/>
        </authorList>
    </citation>
    <scope>NUCLEOTIDE SEQUENCE [LARGE SCALE GENOMIC DNA]</scope>
    <source>
        <strain evidence="15">ATCC MYA-139 / BCRC 22969 / CBS 8797 / CCRC 22969 / KCTC 17520 / NBRC 10181 / NCYC 3082</strain>
    </source>
</reference>
<evidence type="ECO:0000313" key="14">
    <source>
        <dbReference type="EMBL" id="CCK69681.1"/>
    </source>
</evidence>
<evidence type="ECO:0000259" key="13">
    <source>
        <dbReference type="Pfam" id="PF19316"/>
    </source>
</evidence>
<dbReference type="GO" id="GO:0005886">
    <property type="term" value="C:plasma membrane"/>
    <property type="evidence" value="ECO:0007669"/>
    <property type="project" value="EnsemblFungi"/>
</dbReference>
<dbReference type="PANTHER" id="PTHR23072:SF0">
    <property type="entry name" value="GPI ETHANOLAMINE PHOSPHATE TRANSFERASE 2"/>
    <property type="match status" value="1"/>
</dbReference>
<keyword evidence="10 12" id="KW-0472">Membrane</keyword>
<dbReference type="Pfam" id="PF19316">
    <property type="entry name" value="PIGO_PIGG"/>
    <property type="match status" value="1"/>
</dbReference>
<sequence>MLGRLGAALILQLIAIFIFCLGFFPQKKVLKGQAEFNPENLDRLGSNREEPVFNKFILVVVDALRSDFIFDSHNSHFDFVHSKLNSGEAWGFTAFSSPPTVTLPRLKGITTGSTPNFLDALLNVAEDDQTSTIKEQDSWINQFLTNGNQSIRFFGDDTWLKLFAPANETFQEWEGTNSFFVSDFTQVDLNVTRHIPTQLQEKDQWDTLILHYLGLDHIGHKGGAYSHFMPEKHKEMDNVLKDLYENVDPDTLIVVMGDHGMNDVGNHGGSSPGETHAGLVFLSEKLSRFPKPHSQYETIPLNTPVTADGDKTFEYLTQVQQVDIVPTLATLFNVPIPKNSVGILIKDFIPLLDKHLREAKVGENYQQLFTLSNSMETVNVGLTVDEMYEKMRAVQENLTRNATDYNYRALVPGYVILVCVTAYCLILAVQRMRLSGAFVALLGISFLTGISMFGSSFVEEEHQLWWWVITGSILFTLAFRQSSWHTTSSCITLSLAVRLIRGWNNTGQKTTYTYVIGNILAAHPTIKWNLNVLAFLAVCQSNTESLMSFCGHIVLIVVALAYKINWALVNKENVPVYAFQFLQIIGRLIKVNVGEDIENLEEALIPLARVFYRLVLSFTVVKIVLAKIRLQPPHSLIKDISKNFVVLLMFLSSTSNIPQFLIFEIMKVCITQIIKDEYGSDISITAIVSLILQNFTFFQFGRTNSIATIDLSNAYHGISENYNIYAVGWLMVISNFAPALYWAIYPWNITYVTPTGICKARWLRFAKGKLPITLFNGLVGCCLLAACVALRYHLFIWSVFSPKLCYYVFWNLFMASIIGWALEAVLLLLV</sequence>
<dbReference type="AlphaFoldDB" id="J7S6C8"/>
<dbReference type="HOGENOM" id="CLU_004770_0_0_1"/>
<name>J7S6C8_HUIN7</name>
<gene>
    <name evidence="14" type="primary">KNAG0C05830</name>
    <name evidence="14" type="ordered locus">KNAG_0C05830</name>
</gene>
<organism evidence="14 15">
    <name type="scientific">Huiozyma naganishii (strain ATCC MYA-139 / BCRC 22969 / CBS 8797 / KCTC 17520 / NBRC 10181 / NCYC 3082 / Yp74L-3)</name>
    <name type="common">Yeast</name>
    <name type="synonym">Kazachstania naganishii</name>
    <dbReference type="NCBI Taxonomy" id="1071383"/>
    <lineage>
        <taxon>Eukaryota</taxon>
        <taxon>Fungi</taxon>
        <taxon>Dikarya</taxon>
        <taxon>Ascomycota</taxon>
        <taxon>Saccharomycotina</taxon>
        <taxon>Saccharomycetes</taxon>
        <taxon>Saccharomycetales</taxon>
        <taxon>Saccharomycetaceae</taxon>
        <taxon>Huiozyma</taxon>
    </lineage>
</organism>
<feature type="transmembrane region" description="Helical" evidence="12">
    <location>
        <begin position="436"/>
        <end position="458"/>
    </location>
</feature>
<evidence type="ECO:0000256" key="10">
    <source>
        <dbReference type="ARBA" id="ARBA00023136"/>
    </source>
</evidence>
<evidence type="ECO:0000256" key="3">
    <source>
        <dbReference type="ARBA" id="ARBA00005315"/>
    </source>
</evidence>